<reference evidence="1 2" key="1">
    <citation type="submission" date="2016-09" db="EMBL/GenBank/DDBJ databases">
        <title>Xenorhabdus thuongxuanensis sp. nov. and Xenorhabdus eapokensis sp. nov., isolated from Steinernema species.</title>
        <authorList>
            <person name="Kaempfer P."/>
            <person name="Tobias N.J."/>
            <person name="Phan Ke L."/>
            <person name="Bode H.B."/>
            <person name="Glaeser S.P."/>
        </authorList>
    </citation>
    <scope>NUCLEOTIDE SEQUENCE [LARGE SCALE GENOMIC DNA]</scope>
    <source>
        <strain evidence="1 2">30TX1</strain>
    </source>
</reference>
<gene>
    <name evidence="1" type="ORF">Xentx_01725</name>
</gene>
<name>A0A1Q5U3R7_9GAMM</name>
<dbReference type="OrthoDB" id="6537575at2"/>
<protein>
    <recommendedName>
        <fullName evidence="3">Phage tail protein</fullName>
    </recommendedName>
</protein>
<dbReference type="InterPro" id="IPR038512">
    <property type="entry name" value="GpU-like_sf"/>
</dbReference>
<dbReference type="InterPro" id="IPR009312">
    <property type="entry name" value="Phage_lambda_GpU-like"/>
</dbReference>
<dbReference type="InterPro" id="IPR035934">
    <property type="entry name" value="Phage_tail_protein-like_sf"/>
</dbReference>
<comment type="caution">
    <text evidence="1">The sequence shown here is derived from an EMBL/GenBank/DDBJ whole genome shotgun (WGS) entry which is preliminary data.</text>
</comment>
<dbReference type="Gene3D" id="3.30.70.1700">
    <property type="entry name" value="Phage minor tail protein U"/>
    <property type="match status" value="1"/>
</dbReference>
<dbReference type="RefSeq" id="WP_074019829.1">
    <property type="nucleotide sequence ID" value="NZ_CAWMWP010000120.1"/>
</dbReference>
<keyword evidence="2" id="KW-1185">Reference proteome</keyword>
<proteinExistence type="predicted"/>
<accession>A0A1Q5U3R7</accession>
<sequence>MSKHSTIRQAVIAALAPHANGATVFDGRPFFVDEQEFPAIAVYLTEAQSTDNAVDEDQWQVVLHIELFLKASQPDSELDKWVENTLYPALRHIPALSALIDAMSPIGYDYQRDDDMGLWGSVDLSYQLIYSM</sequence>
<dbReference type="Proteomes" id="UP000186277">
    <property type="component" value="Unassembled WGS sequence"/>
</dbReference>
<evidence type="ECO:0000313" key="2">
    <source>
        <dbReference type="Proteomes" id="UP000186277"/>
    </source>
</evidence>
<dbReference type="EMBL" id="MKGR01000009">
    <property type="protein sequence ID" value="OKP07121.1"/>
    <property type="molecule type" value="Genomic_DNA"/>
</dbReference>
<evidence type="ECO:0008006" key="3">
    <source>
        <dbReference type="Google" id="ProtNLM"/>
    </source>
</evidence>
<dbReference type="SUPFAM" id="SSF143749">
    <property type="entry name" value="Phage tail protein-like"/>
    <property type="match status" value="1"/>
</dbReference>
<dbReference type="AlphaFoldDB" id="A0A1Q5U3R7"/>
<organism evidence="1 2">
    <name type="scientific">Xenorhabdus thuongxuanensis</name>
    <dbReference type="NCBI Taxonomy" id="1873484"/>
    <lineage>
        <taxon>Bacteria</taxon>
        <taxon>Pseudomonadati</taxon>
        <taxon>Pseudomonadota</taxon>
        <taxon>Gammaproteobacteria</taxon>
        <taxon>Enterobacterales</taxon>
        <taxon>Morganellaceae</taxon>
        <taxon>Xenorhabdus</taxon>
    </lineage>
</organism>
<evidence type="ECO:0000313" key="1">
    <source>
        <dbReference type="EMBL" id="OKP07121.1"/>
    </source>
</evidence>
<dbReference type="Pfam" id="PF06141">
    <property type="entry name" value="Phage_tail_U"/>
    <property type="match status" value="1"/>
</dbReference>